<dbReference type="Gene3D" id="1.20.1070.10">
    <property type="entry name" value="Rhodopsin 7-helix transmembrane proteins"/>
    <property type="match status" value="1"/>
</dbReference>
<feature type="transmembrane region" description="Helical" evidence="10">
    <location>
        <begin position="245"/>
        <end position="264"/>
    </location>
</feature>
<comment type="subcellular location">
    <subcellularLocation>
        <location evidence="1">Cell membrane</location>
        <topology evidence="1">Multi-pass membrane protein</topology>
    </subcellularLocation>
</comment>
<feature type="transmembrane region" description="Helical" evidence="10">
    <location>
        <begin position="175"/>
        <end position="201"/>
    </location>
</feature>
<keyword evidence="4 10" id="KW-1133">Transmembrane helix</keyword>
<feature type="transmembrane region" description="Helical" evidence="10">
    <location>
        <begin position="28"/>
        <end position="47"/>
    </location>
</feature>
<feature type="domain" description="G-protein coupled receptors family 1 profile" evidence="11">
    <location>
        <begin position="39"/>
        <end position="301"/>
    </location>
</feature>
<dbReference type="PANTHER" id="PTHR24245">
    <property type="entry name" value="G-PROTEIN COUPLED RECEPTOR"/>
    <property type="match status" value="1"/>
</dbReference>
<organism evidence="12 13">
    <name type="scientific">Branchiostoma lanceolatum</name>
    <name type="common">Common lancelet</name>
    <name type="synonym">Amphioxus lanceolatum</name>
    <dbReference type="NCBI Taxonomy" id="7740"/>
    <lineage>
        <taxon>Eukaryota</taxon>
        <taxon>Metazoa</taxon>
        <taxon>Chordata</taxon>
        <taxon>Cephalochordata</taxon>
        <taxon>Leptocardii</taxon>
        <taxon>Amphioxiformes</taxon>
        <taxon>Branchiostomatidae</taxon>
        <taxon>Branchiostoma</taxon>
    </lineage>
</organism>
<evidence type="ECO:0000313" key="12">
    <source>
        <dbReference type="EMBL" id="CAH1271849.1"/>
    </source>
</evidence>
<dbReference type="PRINTS" id="PR00237">
    <property type="entry name" value="GPCRRHODOPSN"/>
</dbReference>
<dbReference type="PANTHER" id="PTHR24245:SF0">
    <property type="entry name" value="G-PROTEIN COUPLED RECEPTORS FAMILY 1 PROFILE DOMAIN-CONTAINING PROTEIN"/>
    <property type="match status" value="1"/>
</dbReference>
<keyword evidence="13" id="KW-1185">Reference proteome</keyword>
<dbReference type="InterPro" id="IPR000276">
    <property type="entry name" value="GPCR_Rhodpsn"/>
</dbReference>
<evidence type="ECO:0000256" key="7">
    <source>
        <dbReference type="ARBA" id="ARBA00023170"/>
    </source>
</evidence>
<dbReference type="EMBL" id="OV696693">
    <property type="protein sequence ID" value="CAH1271849.1"/>
    <property type="molecule type" value="Genomic_DNA"/>
</dbReference>
<dbReference type="CDD" id="cd00637">
    <property type="entry name" value="7tm_classA_rhodopsin-like"/>
    <property type="match status" value="1"/>
</dbReference>
<evidence type="ECO:0000259" key="11">
    <source>
        <dbReference type="PROSITE" id="PS50262"/>
    </source>
</evidence>
<reference evidence="12" key="1">
    <citation type="submission" date="2022-01" db="EMBL/GenBank/DDBJ databases">
        <authorList>
            <person name="Braso-Vives M."/>
        </authorList>
    </citation>
    <scope>NUCLEOTIDE SEQUENCE</scope>
</reference>
<evidence type="ECO:0000256" key="10">
    <source>
        <dbReference type="SAM" id="Phobius"/>
    </source>
</evidence>
<keyword evidence="2" id="KW-1003">Cell membrane</keyword>
<dbReference type="Pfam" id="PF00001">
    <property type="entry name" value="7tm_1"/>
    <property type="match status" value="1"/>
</dbReference>
<dbReference type="AlphaFoldDB" id="A0A8K0AFQ3"/>
<keyword evidence="8 9" id="KW-0807">Transducer</keyword>
<dbReference type="OrthoDB" id="10056848at2759"/>
<dbReference type="SUPFAM" id="SSF81321">
    <property type="entry name" value="Family A G protein-coupled receptor-like"/>
    <property type="match status" value="1"/>
</dbReference>
<evidence type="ECO:0000256" key="5">
    <source>
        <dbReference type="ARBA" id="ARBA00023040"/>
    </source>
</evidence>
<comment type="similarity">
    <text evidence="9">Belongs to the G-protein coupled receptor 1 family.</text>
</comment>
<proteinExistence type="inferred from homology"/>
<keyword evidence="3 9" id="KW-0812">Transmembrane</keyword>
<evidence type="ECO:0000256" key="6">
    <source>
        <dbReference type="ARBA" id="ARBA00023136"/>
    </source>
</evidence>
<dbReference type="PROSITE" id="PS00237">
    <property type="entry name" value="G_PROTEIN_RECEP_F1_1"/>
    <property type="match status" value="1"/>
</dbReference>
<gene>
    <name evidence="12" type="primary">MTNR1A</name>
    <name evidence="12" type="ORF">BLAG_LOCUS23700</name>
</gene>
<dbReference type="InterPro" id="IPR051880">
    <property type="entry name" value="GPC_Orphan_Receptors"/>
</dbReference>
<evidence type="ECO:0000256" key="9">
    <source>
        <dbReference type="RuleBase" id="RU000688"/>
    </source>
</evidence>
<evidence type="ECO:0000256" key="1">
    <source>
        <dbReference type="ARBA" id="ARBA00004651"/>
    </source>
</evidence>
<feature type="transmembrane region" description="Helical" evidence="10">
    <location>
        <begin position="59"/>
        <end position="81"/>
    </location>
</feature>
<dbReference type="PROSITE" id="PS50262">
    <property type="entry name" value="G_PROTEIN_RECEP_F1_2"/>
    <property type="match status" value="1"/>
</dbReference>
<keyword evidence="6 10" id="KW-0472">Membrane</keyword>
<feature type="transmembrane region" description="Helical" evidence="10">
    <location>
        <begin position="93"/>
        <end position="115"/>
    </location>
</feature>
<feature type="transmembrane region" description="Helical" evidence="10">
    <location>
        <begin position="136"/>
        <end position="155"/>
    </location>
</feature>
<keyword evidence="5 9" id="KW-0297">G-protein coupled receptor</keyword>
<feature type="transmembrane region" description="Helical" evidence="10">
    <location>
        <begin position="284"/>
        <end position="304"/>
    </location>
</feature>
<evidence type="ECO:0000256" key="4">
    <source>
        <dbReference type="ARBA" id="ARBA00022989"/>
    </source>
</evidence>
<evidence type="ECO:0000256" key="3">
    <source>
        <dbReference type="ARBA" id="ARBA00022692"/>
    </source>
</evidence>
<dbReference type="Proteomes" id="UP000838412">
    <property type="component" value="Chromosome 8"/>
</dbReference>
<evidence type="ECO:0000313" key="13">
    <source>
        <dbReference type="Proteomes" id="UP000838412"/>
    </source>
</evidence>
<evidence type="ECO:0000256" key="8">
    <source>
        <dbReference type="ARBA" id="ARBA00023224"/>
    </source>
</evidence>
<protein>
    <submittedName>
        <fullName evidence="12">MTNR1A protein</fullName>
    </submittedName>
</protein>
<dbReference type="GO" id="GO:0005886">
    <property type="term" value="C:plasma membrane"/>
    <property type="evidence" value="ECO:0007669"/>
    <property type="project" value="UniProtKB-SubCell"/>
</dbReference>
<keyword evidence="7 9" id="KW-0675">Receptor</keyword>
<dbReference type="GO" id="GO:0004930">
    <property type="term" value="F:G protein-coupled receptor activity"/>
    <property type="evidence" value="ECO:0007669"/>
    <property type="project" value="UniProtKB-KW"/>
</dbReference>
<name>A0A8K0AFQ3_BRALA</name>
<evidence type="ECO:0000256" key="2">
    <source>
        <dbReference type="ARBA" id="ARBA00022475"/>
    </source>
</evidence>
<dbReference type="InterPro" id="IPR017452">
    <property type="entry name" value="GPCR_Rhodpsn_7TM"/>
</dbReference>
<accession>A0A8K0AFQ3</accession>
<sequence>MMFSNNSTVTNSSLETIPEAALPVEPGVIITEAVLAIVGNLLVILSSGWRQTFPPAGRLFVISMACSDLLLGVSFAVSVAPAEAGRWIYADEWAQIIATAECSFHTLTAIALAGLNLDRHYVLKSNRGLSGRKSKLFMFLAWIGILSWYGFSAAYGVPVEYDPIIARPVFDLSTFVWFTVVSFALFSAAGTAALFCVTLVLKALCCHQDAPPAQQPGVFHINLAPAAPQIPPQAAQNGDDVNARWYAKVVLLLTIGQLLTYLPYSCGLLLREFTHVDVPPTFIFWSYWATCFNTCVDVVVYSGLQQSFRTAVYEMAVSVICGVYNVCCRKNRVDPTAEQAIELTSL</sequence>